<accession>A0A9X2FHE8</accession>
<dbReference type="InterPro" id="IPR002508">
    <property type="entry name" value="MurNAc-LAA_cat"/>
</dbReference>
<protein>
    <submittedName>
        <fullName evidence="3">Fibronectin type III domain-containing protein</fullName>
    </submittedName>
</protein>
<dbReference type="Gene3D" id="3.40.50.880">
    <property type="match status" value="1"/>
</dbReference>
<dbReference type="InterPro" id="IPR050964">
    <property type="entry name" value="Striated_Muscle_Regulatory"/>
</dbReference>
<sequence>MACTRRVSWFLAELACVLALWTAGSLFPLSSRCLAADPPATSQDSNAPGIQESPYTPVGGLSGKIVYVHGGHGYFADNLGDGHWAFQRPLLHEMIEDLGNQDQMTLLVDYLFRAGATVVPLRPVGHQPQEIVLDNDDSPVSFTGDWSDSTAGVFYGSQGDVPYRFAITSATETAVARYQPDLPEAGFYPVYAWTTYGGNRASDQLYRIHHAGGETEVTVNHRRVGNGLVYLGTYYFTAGTQGYVEISNKSSEPGRAIIADMIRFGNGIGDIDRGGGVSGRTREDEMAVYWIQWHVDRSQGIPESTYRVSERDFASRVGAPPLYAAYMNREADGALQDRVFVSYHSNASGGPATSRGVVGLWNKGRRGNRATPNQFQLAEILGQEVNDDLVQLAGTFAHDWADRDTITYGATFGEINNQRIGDEFDATIVESGFHDNQQDAEMLRDAGVRDAIARATYHGIIKYFRAVDGDQTPATTAPAMVSGVWAAPRENGSVTVHWTPPATSPALGDSATGYRLFVSTNGYAFDGGTHVADGDTTSHTVTGLDPETVYYFKVVAENAGGSSPGSQVVAAKPEDAEQQVLIVNAFDRLSFAQAVKEPVGTKGNTVDRVRLRQINSGDYPIVVANAIARQAPTLGVSTSSNESVASGDVDLSDYDAVIWMAGEESSHDETFSKTEQELLERYVAAGGNLFASGSEIGWDLVHKGNGQNFFEETLKAEFVSDDADTHTATGVELLAGLDLSFDDGSRFYDVDHPDVLAATSGSSVIATYPDGGGMAIFAPGTAGAGNVVLFGIPLESVRSTTARDESIRRILEVFGLTKAAKHTN</sequence>
<dbReference type="PANTHER" id="PTHR13817:SF166">
    <property type="entry name" value="NEURONAL IGCAM-RELATED"/>
    <property type="match status" value="1"/>
</dbReference>
<dbReference type="InterPro" id="IPR033803">
    <property type="entry name" value="CBD-like_Golvesin-Xly"/>
</dbReference>
<evidence type="ECO:0000259" key="2">
    <source>
        <dbReference type="PROSITE" id="PS50853"/>
    </source>
</evidence>
<gene>
    <name evidence="3" type="ORF">NG895_12915</name>
</gene>
<evidence type="ECO:0000313" key="3">
    <source>
        <dbReference type="EMBL" id="MCO6044806.1"/>
    </source>
</evidence>
<dbReference type="SMART" id="SM00646">
    <property type="entry name" value="Ami_3"/>
    <property type="match status" value="1"/>
</dbReference>
<dbReference type="CDD" id="cd00063">
    <property type="entry name" value="FN3"/>
    <property type="match status" value="1"/>
</dbReference>
<dbReference type="Proteomes" id="UP001155241">
    <property type="component" value="Unassembled WGS sequence"/>
</dbReference>
<dbReference type="Pfam" id="PF00041">
    <property type="entry name" value="fn3"/>
    <property type="match status" value="1"/>
</dbReference>
<dbReference type="InterPro" id="IPR029062">
    <property type="entry name" value="Class_I_gatase-like"/>
</dbReference>
<dbReference type="Gene3D" id="2.60.40.10">
    <property type="entry name" value="Immunoglobulins"/>
    <property type="match status" value="1"/>
</dbReference>
<evidence type="ECO:0000313" key="4">
    <source>
        <dbReference type="Proteomes" id="UP001155241"/>
    </source>
</evidence>
<dbReference type="InterPro" id="IPR003961">
    <property type="entry name" value="FN3_dom"/>
</dbReference>
<comment type="caution">
    <text evidence="3">The sequence shown here is derived from an EMBL/GenBank/DDBJ whole genome shotgun (WGS) entry which is preliminary data.</text>
</comment>
<dbReference type="SUPFAM" id="SSF49265">
    <property type="entry name" value="Fibronectin type III"/>
    <property type="match status" value="1"/>
</dbReference>
<feature type="domain" description="Fibronectin type-III" evidence="2">
    <location>
        <begin position="477"/>
        <end position="576"/>
    </location>
</feature>
<dbReference type="PROSITE" id="PS50853">
    <property type="entry name" value="FN3"/>
    <property type="match status" value="1"/>
</dbReference>
<dbReference type="SMART" id="SM00060">
    <property type="entry name" value="FN3"/>
    <property type="match status" value="1"/>
</dbReference>
<evidence type="ECO:0000256" key="1">
    <source>
        <dbReference type="ARBA" id="ARBA00022737"/>
    </source>
</evidence>
<dbReference type="RefSeq" id="WP_252852921.1">
    <property type="nucleotide sequence ID" value="NZ_JAMXLR010000039.1"/>
</dbReference>
<reference evidence="3" key="1">
    <citation type="submission" date="2022-06" db="EMBL/GenBank/DDBJ databases">
        <title>Aeoliella straminimaris, a novel planctomycete from sediments.</title>
        <authorList>
            <person name="Vitorino I.R."/>
            <person name="Lage O.M."/>
        </authorList>
    </citation>
    <scope>NUCLEOTIDE SEQUENCE</scope>
    <source>
        <strain evidence="3">ICT_H6.2</strain>
    </source>
</reference>
<keyword evidence="4" id="KW-1185">Reference proteome</keyword>
<name>A0A9X2FHE8_9BACT</name>
<keyword evidence="1" id="KW-0677">Repeat</keyword>
<proteinExistence type="predicted"/>
<dbReference type="GO" id="GO:0008745">
    <property type="term" value="F:N-acetylmuramoyl-L-alanine amidase activity"/>
    <property type="evidence" value="ECO:0007669"/>
    <property type="project" value="InterPro"/>
</dbReference>
<dbReference type="SUPFAM" id="SSF53187">
    <property type="entry name" value="Zn-dependent exopeptidases"/>
    <property type="match status" value="1"/>
</dbReference>
<dbReference type="InterPro" id="IPR013783">
    <property type="entry name" value="Ig-like_fold"/>
</dbReference>
<organism evidence="3 4">
    <name type="scientific">Aeoliella straminimaris</name>
    <dbReference type="NCBI Taxonomy" id="2954799"/>
    <lineage>
        <taxon>Bacteria</taxon>
        <taxon>Pseudomonadati</taxon>
        <taxon>Planctomycetota</taxon>
        <taxon>Planctomycetia</taxon>
        <taxon>Pirellulales</taxon>
        <taxon>Lacipirellulaceae</taxon>
        <taxon>Aeoliella</taxon>
    </lineage>
</organism>
<dbReference type="InterPro" id="IPR036116">
    <property type="entry name" value="FN3_sf"/>
</dbReference>
<dbReference type="EMBL" id="JAMXLR010000039">
    <property type="protein sequence ID" value="MCO6044806.1"/>
    <property type="molecule type" value="Genomic_DNA"/>
</dbReference>
<dbReference type="SUPFAM" id="SSF52317">
    <property type="entry name" value="Class I glutamine amidotransferase-like"/>
    <property type="match status" value="1"/>
</dbReference>
<dbReference type="PANTHER" id="PTHR13817">
    <property type="entry name" value="TITIN"/>
    <property type="match status" value="1"/>
</dbReference>
<dbReference type="GO" id="GO:0009253">
    <property type="term" value="P:peptidoglycan catabolic process"/>
    <property type="evidence" value="ECO:0007669"/>
    <property type="project" value="InterPro"/>
</dbReference>
<dbReference type="Gene3D" id="3.40.630.40">
    <property type="entry name" value="Zn-dependent exopeptidases"/>
    <property type="match status" value="1"/>
</dbReference>
<dbReference type="Pfam" id="PF25275">
    <property type="entry name" value="Golvesin_C"/>
    <property type="match status" value="1"/>
</dbReference>
<dbReference type="AlphaFoldDB" id="A0A9X2FHE8"/>